<dbReference type="STRING" id="4781.A0A0P1ASA6"/>
<dbReference type="RefSeq" id="XP_024580598.1">
    <property type="nucleotide sequence ID" value="XM_024730308.1"/>
</dbReference>
<dbReference type="OrthoDB" id="564124at2759"/>
<keyword evidence="3" id="KW-1133">Transmembrane helix</keyword>
<dbReference type="Pfam" id="PF00510">
    <property type="entry name" value="COX3"/>
    <property type="match status" value="1"/>
</dbReference>
<reference evidence="7" key="1">
    <citation type="submission" date="2014-09" db="EMBL/GenBank/DDBJ databases">
        <authorList>
            <person name="Sharma Rahul"/>
            <person name="Thines Marco"/>
        </authorList>
    </citation>
    <scope>NUCLEOTIDE SEQUENCE [LARGE SCALE GENOMIC DNA]</scope>
</reference>
<keyword evidence="7" id="KW-1185">Reference proteome</keyword>
<evidence type="ECO:0000256" key="2">
    <source>
        <dbReference type="ARBA" id="ARBA00022692"/>
    </source>
</evidence>
<proteinExistence type="predicted"/>
<dbReference type="InterPro" id="IPR000298">
    <property type="entry name" value="Cyt_c_oxidase-like_su3"/>
</dbReference>
<evidence type="ECO:0000259" key="5">
    <source>
        <dbReference type="Pfam" id="PF00510"/>
    </source>
</evidence>
<evidence type="ECO:0000313" key="6">
    <source>
        <dbReference type="EMBL" id="CEG44229.1"/>
    </source>
</evidence>
<comment type="subcellular location">
    <subcellularLocation>
        <location evidence="1">Membrane</location>
        <topology evidence="1">Multi-pass membrane protein</topology>
    </subcellularLocation>
</comment>
<evidence type="ECO:0000313" key="7">
    <source>
        <dbReference type="Proteomes" id="UP000054928"/>
    </source>
</evidence>
<sequence>MCTWFRDIVREAVYEGQHTKQVQLGLRNAPTPEIGSLWPPQLSRGLIIQLFLVIEKMQF</sequence>
<accession>A0A0P1ASA6</accession>
<dbReference type="GO" id="GO:0016020">
    <property type="term" value="C:membrane"/>
    <property type="evidence" value="ECO:0007669"/>
    <property type="project" value="UniProtKB-SubCell"/>
</dbReference>
<dbReference type="SUPFAM" id="SSF81452">
    <property type="entry name" value="Cytochrome c oxidase subunit III-like"/>
    <property type="match status" value="1"/>
</dbReference>
<organism evidence="6 7">
    <name type="scientific">Plasmopara halstedii</name>
    <name type="common">Downy mildew of sunflower</name>
    <dbReference type="NCBI Taxonomy" id="4781"/>
    <lineage>
        <taxon>Eukaryota</taxon>
        <taxon>Sar</taxon>
        <taxon>Stramenopiles</taxon>
        <taxon>Oomycota</taxon>
        <taxon>Peronosporomycetes</taxon>
        <taxon>Peronosporales</taxon>
        <taxon>Peronosporaceae</taxon>
        <taxon>Plasmopara</taxon>
    </lineage>
</organism>
<keyword evidence="4" id="KW-0472">Membrane</keyword>
<evidence type="ECO:0000256" key="4">
    <source>
        <dbReference type="ARBA" id="ARBA00023136"/>
    </source>
</evidence>
<name>A0A0P1ASA6_PLAHL</name>
<feature type="domain" description="Heme-copper oxidase subunit III family profile" evidence="5">
    <location>
        <begin position="1"/>
        <end position="27"/>
    </location>
</feature>
<evidence type="ECO:0000256" key="1">
    <source>
        <dbReference type="ARBA" id="ARBA00004141"/>
    </source>
</evidence>
<evidence type="ECO:0000256" key="3">
    <source>
        <dbReference type="ARBA" id="ARBA00022989"/>
    </source>
</evidence>
<dbReference type="GO" id="GO:0004129">
    <property type="term" value="F:cytochrome-c oxidase activity"/>
    <property type="evidence" value="ECO:0007669"/>
    <property type="project" value="InterPro"/>
</dbReference>
<dbReference type="GeneID" id="36409543"/>
<protein>
    <submittedName>
        <fullName evidence="6">Cytochrome oxidase subunit III and related proteins</fullName>
    </submittedName>
</protein>
<dbReference type="EMBL" id="CCYD01000886">
    <property type="protein sequence ID" value="CEG44229.1"/>
    <property type="molecule type" value="Genomic_DNA"/>
</dbReference>
<dbReference type="InterPro" id="IPR035973">
    <property type="entry name" value="Cyt_c_oxidase_su3-like_sf"/>
</dbReference>
<keyword evidence="2" id="KW-0812">Transmembrane</keyword>
<dbReference type="Proteomes" id="UP000054928">
    <property type="component" value="Unassembled WGS sequence"/>
</dbReference>
<dbReference type="AlphaFoldDB" id="A0A0P1ASA6"/>